<dbReference type="SUPFAM" id="SSF46458">
    <property type="entry name" value="Globin-like"/>
    <property type="match status" value="1"/>
</dbReference>
<dbReference type="InterPro" id="IPR012292">
    <property type="entry name" value="Globin/Proto"/>
</dbReference>
<dbReference type="Gene3D" id="1.10.490.10">
    <property type="entry name" value="Globins"/>
    <property type="match status" value="1"/>
</dbReference>
<dbReference type="InterPro" id="IPR009050">
    <property type="entry name" value="Globin-like_sf"/>
</dbReference>
<keyword evidence="2" id="KW-1185">Reference proteome</keyword>
<accession>A0A495PVV1</accession>
<dbReference type="CDD" id="cd08916">
    <property type="entry name" value="TrHb3_P"/>
    <property type="match status" value="1"/>
</dbReference>
<dbReference type="GO" id="GO:0019825">
    <property type="term" value="F:oxygen binding"/>
    <property type="evidence" value="ECO:0007669"/>
    <property type="project" value="InterPro"/>
</dbReference>
<organism evidence="1 2">
    <name type="scientific">Gillisia mitskevichiae</name>
    <dbReference type="NCBI Taxonomy" id="270921"/>
    <lineage>
        <taxon>Bacteria</taxon>
        <taxon>Pseudomonadati</taxon>
        <taxon>Bacteroidota</taxon>
        <taxon>Flavobacteriia</taxon>
        <taxon>Flavobacteriales</taxon>
        <taxon>Flavobacteriaceae</taxon>
        <taxon>Gillisia</taxon>
    </lineage>
</organism>
<evidence type="ECO:0000313" key="2">
    <source>
        <dbReference type="Proteomes" id="UP000276282"/>
    </source>
</evidence>
<dbReference type="OrthoDB" id="25954at2"/>
<evidence type="ECO:0000313" key="1">
    <source>
        <dbReference type="EMBL" id="RKS53672.1"/>
    </source>
</evidence>
<reference evidence="1 2" key="1">
    <citation type="submission" date="2018-10" db="EMBL/GenBank/DDBJ databases">
        <title>Genomic Encyclopedia of Archaeal and Bacterial Type Strains, Phase II (KMG-II): from individual species to whole genera.</title>
        <authorList>
            <person name="Goeker M."/>
        </authorList>
    </citation>
    <scope>NUCLEOTIDE SEQUENCE [LARGE SCALE GENOMIC DNA]</scope>
    <source>
        <strain evidence="1 2">DSM 19839</strain>
    </source>
</reference>
<sequence>MKEDLKNRSDVNKLVLSFYNKVRKNEEIGYFFENSIQDWDAHLEKLTDFWETNLFFTGGFHGNPAMAHAKVDRENNNSITEYHFGIWMNLWFQTIDELFEGEMAQRLKDNARKMSTHLFLRIYQSRSAQKPQS</sequence>
<dbReference type="EMBL" id="RBLG01000002">
    <property type="protein sequence ID" value="RKS53672.1"/>
    <property type="molecule type" value="Genomic_DNA"/>
</dbReference>
<gene>
    <name evidence="1" type="ORF">BC962_1926</name>
</gene>
<dbReference type="Proteomes" id="UP000276282">
    <property type="component" value="Unassembled WGS sequence"/>
</dbReference>
<dbReference type="GO" id="GO:0020037">
    <property type="term" value="F:heme binding"/>
    <property type="evidence" value="ECO:0007669"/>
    <property type="project" value="InterPro"/>
</dbReference>
<comment type="caution">
    <text evidence="1">The sequence shown here is derived from an EMBL/GenBank/DDBJ whole genome shotgun (WGS) entry which is preliminary data.</text>
</comment>
<dbReference type="AlphaFoldDB" id="A0A495PVV1"/>
<name>A0A495PVV1_9FLAO</name>
<dbReference type="RefSeq" id="WP_121345754.1">
    <property type="nucleotide sequence ID" value="NZ_RBLG01000002.1"/>
</dbReference>
<proteinExistence type="predicted"/>
<protein>
    <submittedName>
        <fullName evidence="1">Hemoglobin</fullName>
    </submittedName>
</protein>